<reference evidence="2" key="1">
    <citation type="journal article" date="2013" name="Science">
        <title>The Amborella genome and the evolution of flowering plants.</title>
        <authorList>
            <consortium name="Amborella Genome Project"/>
        </authorList>
    </citation>
    <scope>NUCLEOTIDE SEQUENCE [LARGE SCALE GENOMIC DNA]</scope>
</reference>
<evidence type="ECO:0000313" key="2">
    <source>
        <dbReference type="Proteomes" id="UP000017836"/>
    </source>
</evidence>
<dbReference type="Gramene" id="ERM99506">
    <property type="protein sequence ID" value="ERM99506"/>
    <property type="gene ID" value="AMTR_s00088p00042740"/>
</dbReference>
<organism evidence="1 2">
    <name type="scientific">Amborella trichopoda</name>
    <dbReference type="NCBI Taxonomy" id="13333"/>
    <lineage>
        <taxon>Eukaryota</taxon>
        <taxon>Viridiplantae</taxon>
        <taxon>Streptophyta</taxon>
        <taxon>Embryophyta</taxon>
        <taxon>Tracheophyta</taxon>
        <taxon>Spermatophyta</taxon>
        <taxon>Magnoliopsida</taxon>
        <taxon>Amborellales</taxon>
        <taxon>Amborellaceae</taxon>
        <taxon>Amborella</taxon>
    </lineage>
</organism>
<name>W1NRB1_AMBTC</name>
<dbReference type="AlphaFoldDB" id="W1NRB1"/>
<dbReference type="Proteomes" id="UP000017836">
    <property type="component" value="Unassembled WGS sequence"/>
</dbReference>
<proteinExistence type="predicted"/>
<evidence type="ECO:0000313" key="1">
    <source>
        <dbReference type="EMBL" id="ERM99506.1"/>
    </source>
</evidence>
<dbReference type="HOGENOM" id="CLU_1919910_0_0_1"/>
<dbReference type="EMBL" id="KI394998">
    <property type="protein sequence ID" value="ERM99506.1"/>
    <property type="molecule type" value="Genomic_DNA"/>
</dbReference>
<gene>
    <name evidence="1" type="ORF">AMTR_s00088p00042740</name>
</gene>
<keyword evidence="2" id="KW-1185">Reference proteome</keyword>
<protein>
    <submittedName>
        <fullName evidence="1">Uncharacterized protein</fullName>
    </submittedName>
</protein>
<sequence>MSFIVTRDRAYSGEVTPFGRRRARIIPRSHVPIITQDGNSLATSTTALAQNNPSRRTASRTCTVGVWKDTPISSNIIAKYIGSTISCSSSRVSDCRKAMPCSNSQLSAAVSSTSSSATSSTIILRGQMNSPR</sequence>
<accession>W1NRB1</accession>